<proteinExistence type="predicted"/>
<evidence type="ECO:0000313" key="3">
    <source>
        <dbReference type="EMBL" id="MBB6445641.1"/>
    </source>
</evidence>
<dbReference type="Proteomes" id="UP000531594">
    <property type="component" value="Unassembled WGS sequence"/>
</dbReference>
<dbReference type="AlphaFoldDB" id="A0A7X0HU70"/>
<keyword evidence="4" id="KW-1185">Reference proteome</keyword>
<dbReference type="InterPro" id="IPR019606">
    <property type="entry name" value="GerMN"/>
</dbReference>
<feature type="region of interest" description="Disordered" evidence="1">
    <location>
        <begin position="30"/>
        <end position="66"/>
    </location>
</feature>
<organism evidence="3 4">
    <name type="scientific">Bacillus benzoevorans</name>
    <dbReference type="NCBI Taxonomy" id="1456"/>
    <lineage>
        <taxon>Bacteria</taxon>
        <taxon>Bacillati</taxon>
        <taxon>Bacillota</taxon>
        <taxon>Bacilli</taxon>
        <taxon>Bacillales</taxon>
        <taxon>Bacillaceae</taxon>
        <taxon>Bacillus</taxon>
    </lineage>
</organism>
<name>A0A7X0HU70_9BACI</name>
<feature type="domain" description="GerMN" evidence="2">
    <location>
        <begin position="99"/>
        <end position="188"/>
    </location>
</feature>
<feature type="domain" description="GerMN" evidence="2">
    <location>
        <begin position="249"/>
        <end position="338"/>
    </location>
</feature>
<reference evidence="3 4" key="1">
    <citation type="submission" date="2020-08" db="EMBL/GenBank/DDBJ databases">
        <title>Genomic Encyclopedia of Type Strains, Phase IV (KMG-IV): sequencing the most valuable type-strain genomes for metagenomic binning, comparative biology and taxonomic classification.</title>
        <authorList>
            <person name="Goeker M."/>
        </authorList>
    </citation>
    <scope>NUCLEOTIDE SEQUENCE [LARGE SCALE GENOMIC DNA]</scope>
    <source>
        <strain evidence="3 4">DSM 5391</strain>
    </source>
</reference>
<evidence type="ECO:0000313" key="4">
    <source>
        <dbReference type="Proteomes" id="UP000531594"/>
    </source>
</evidence>
<dbReference type="RefSeq" id="WP_184525883.1">
    <property type="nucleotide sequence ID" value="NZ_JACHGK010000007.1"/>
</dbReference>
<gene>
    <name evidence="3" type="ORF">HNR53_002266</name>
</gene>
<evidence type="ECO:0000259" key="2">
    <source>
        <dbReference type="SMART" id="SM00909"/>
    </source>
</evidence>
<protein>
    <submittedName>
        <fullName evidence="3">Germination protein M</fullName>
    </submittedName>
</protein>
<dbReference type="Pfam" id="PF10646">
    <property type="entry name" value="Germane"/>
    <property type="match status" value="2"/>
</dbReference>
<feature type="compositionally biased region" description="Basic and acidic residues" evidence="1">
    <location>
        <begin position="30"/>
        <end position="39"/>
    </location>
</feature>
<evidence type="ECO:0000256" key="1">
    <source>
        <dbReference type="SAM" id="MobiDB-lite"/>
    </source>
</evidence>
<sequence>MSKSKYKKILVSAAIISAVFLGGCGLLGGEKKKEIDPPKEVTMTNGEQEPAAKNAEPKSTNSEKDAVAEETIKTELYLIDKNGLVVPQTLNLPKTESVAKQALEYLVDNGKVTDMLPNGFKAVLPADTKLTVNVKDKVATVDFSNEFKNYQPEDELKILQSVTWTLTQFDSIEKVKLQMNGHPLEEMPVNGTPIGDELTRKDGINLDISNSGDITNTRPVTVYFLSGEKGGYYFVPVTKRVSNMINNNITAAVQELVKGPSANSNLLNEFSPDAKLIDKPKFQNGNVTLNFNEEIYGSFDEKVISKNVLQSLVLSLTEQSGIESVSITVNGKTELVNEEGKKLTEPVTRPEYVNTGSF</sequence>
<comment type="caution">
    <text evidence="3">The sequence shown here is derived from an EMBL/GenBank/DDBJ whole genome shotgun (WGS) entry which is preliminary data.</text>
</comment>
<dbReference type="EMBL" id="JACHGK010000007">
    <property type="protein sequence ID" value="MBB6445641.1"/>
    <property type="molecule type" value="Genomic_DNA"/>
</dbReference>
<dbReference type="PROSITE" id="PS51257">
    <property type="entry name" value="PROKAR_LIPOPROTEIN"/>
    <property type="match status" value="1"/>
</dbReference>
<dbReference type="SMART" id="SM00909">
    <property type="entry name" value="Germane"/>
    <property type="match status" value="2"/>
</dbReference>
<accession>A0A7X0HU70</accession>